<organism evidence="1 2">
    <name type="scientific">Panagrellus redivivus</name>
    <name type="common">Microworm</name>
    <dbReference type="NCBI Taxonomy" id="6233"/>
    <lineage>
        <taxon>Eukaryota</taxon>
        <taxon>Metazoa</taxon>
        <taxon>Ecdysozoa</taxon>
        <taxon>Nematoda</taxon>
        <taxon>Chromadorea</taxon>
        <taxon>Rhabditida</taxon>
        <taxon>Tylenchina</taxon>
        <taxon>Panagrolaimomorpha</taxon>
        <taxon>Panagrolaimoidea</taxon>
        <taxon>Panagrolaimidae</taxon>
        <taxon>Panagrellus</taxon>
    </lineage>
</organism>
<name>A0A7E4V4B6_PANRE</name>
<protein>
    <submittedName>
        <fullName evidence="2">Ovule protein</fullName>
    </submittedName>
</protein>
<dbReference type="Proteomes" id="UP000492821">
    <property type="component" value="Unassembled WGS sequence"/>
</dbReference>
<accession>A0A7E4V4B6</accession>
<dbReference type="AlphaFoldDB" id="A0A7E4V4B6"/>
<keyword evidence="1" id="KW-1185">Reference proteome</keyword>
<dbReference type="WBParaSite" id="Pan_g1644.t1">
    <property type="protein sequence ID" value="Pan_g1644.t1"/>
    <property type="gene ID" value="Pan_g1644"/>
</dbReference>
<evidence type="ECO:0000313" key="2">
    <source>
        <dbReference type="WBParaSite" id="Pan_g1644.t1"/>
    </source>
</evidence>
<proteinExistence type="predicted"/>
<sequence length="74" mass="8322">MQIYPIYLPPRTTQPDDYPKLRKMELFAFVGRSCYTSSILFDVCPTDSTESSSNAVGSLCQFVNSLLLGIIRPQ</sequence>
<reference evidence="1" key="1">
    <citation type="journal article" date="2013" name="Genetics">
        <title>The draft genome and transcriptome of Panagrellus redivivus are shaped by the harsh demands of a free-living lifestyle.</title>
        <authorList>
            <person name="Srinivasan J."/>
            <person name="Dillman A.R."/>
            <person name="Macchietto M.G."/>
            <person name="Heikkinen L."/>
            <person name="Lakso M."/>
            <person name="Fracchia K.M."/>
            <person name="Antoshechkin I."/>
            <person name="Mortazavi A."/>
            <person name="Wong G."/>
            <person name="Sternberg P.W."/>
        </authorList>
    </citation>
    <scope>NUCLEOTIDE SEQUENCE [LARGE SCALE GENOMIC DNA]</scope>
    <source>
        <strain evidence="1">MT8872</strain>
    </source>
</reference>
<reference evidence="2" key="2">
    <citation type="submission" date="2020-10" db="UniProtKB">
        <authorList>
            <consortium name="WormBaseParasite"/>
        </authorList>
    </citation>
    <scope>IDENTIFICATION</scope>
</reference>
<evidence type="ECO:0000313" key="1">
    <source>
        <dbReference type="Proteomes" id="UP000492821"/>
    </source>
</evidence>